<dbReference type="GO" id="GO:0030425">
    <property type="term" value="C:dendrite"/>
    <property type="evidence" value="ECO:0007669"/>
    <property type="project" value="EnsemblMetazoa"/>
</dbReference>
<dbReference type="EMBL" id="CH963857">
    <property type="protein sequence ID" value="EDW76504.1"/>
    <property type="molecule type" value="Genomic_DNA"/>
</dbReference>
<dbReference type="GO" id="GO:0060271">
    <property type="term" value="P:cilium assembly"/>
    <property type="evidence" value="ECO:0007669"/>
    <property type="project" value="EnsemblMetazoa"/>
</dbReference>
<feature type="compositionally biased region" description="Acidic residues" evidence="1">
    <location>
        <begin position="297"/>
        <end position="335"/>
    </location>
</feature>
<dbReference type="InterPro" id="IPR027267">
    <property type="entry name" value="AH/BAR_dom_sf"/>
</dbReference>
<sequence length="413" mass="47153">MFRRGKLSFLNTKDDRIKIINERINLTERHLMEICSAFALVTRKMAKYRDSYDELAKGIKNYADDEEINESLSSGMKSFTNAVTMLGDYMDINVHRLELKLVNELSQFEQLCKSTRDNLRLAVIARDKEVLRQRQMLELKSKFSANNSAADSELFKAKMEVTRTNKEIDEIINNFEQRKLHDVKQTLQNFILISMKHHTKALEILSASYYDIGRIDERDDFMEFQKLLKTKEDAQATTRMAALKKGLRSQSMDSLEHDHLMSPLKRHQKLSRSSKNLTGGGIAGHQNKTDQQHVASEDDDEDDEEEEEDDDEETEQSDEEAEDDEESGSVSDDEREPTGKATNVAAGAASGPEKQHTAMRENVFGARTQRTIGKDAILNATAMKPSRQTVKHPFKAVAATHVRLQKQFHVPQN</sequence>
<protein>
    <recommendedName>
        <fullName evidence="4">BAR domain-containing protein</fullName>
    </recommendedName>
</protein>
<dbReference type="Proteomes" id="UP000007798">
    <property type="component" value="Unassembled WGS sequence"/>
</dbReference>
<dbReference type="PANTHER" id="PTHR21223">
    <property type="entry name" value="CBY1-INTERACTING BAR DOMAIN-CONTAINING PROTEIN HOMOLOG"/>
    <property type="match status" value="1"/>
</dbReference>
<dbReference type="GO" id="GO:0036064">
    <property type="term" value="C:ciliary basal body"/>
    <property type="evidence" value="ECO:0007669"/>
    <property type="project" value="EnsemblMetazoa"/>
</dbReference>
<dbReference type="HOGENOM" id="CLU_792926_0_0_1"/>
<dbReference type="eggNOG" id="ENOG502QQ0N">
    <property type="taxonomic scope" value="Eukaryota"/>
</dbReference>
<dbReference type="PhylomeDB" id="B4MVF9"/>
<evidence type="ECO:0000256" key="1">
    <source>
        <dbReference type="SAM" id="MobiDB-lite"/>
    </source>
</evidence>
<dbReference type="KEGG" id="dwi:6642692"/>
<dbReference type="FunCoup" id="B4MVF9">
    <property type="interactions" value="232"/>
</dbReference>
<reference evidence="2 3" key="1">
    <citation type="journal article" date="2007" name="Nature">
        <title>Evolution of genes and genomes on the Drosophila phylogeny.</title>
        <authorList>
            <consortium name="Drosophila 12 Genomes Consortium"/>
            <person name="Clark A.G."/>
            <person name="Eisen M.B."/>
            <person name="Smith D.R."/>
            <person name="Bergman C.M."/>
            <person name="Oliver B."/>
            <person name="Markow T.A."/>
            <person name="Kaufman T.C."/>
            <person name="Kellis M."/>
            <person name="Gelbart W."/>
            <person name="Iyer V.N."/>
            <person name="Pollard D.A."/>
            <person name="Sackton T.B."/>
            <person name="Larracuente A.M."/>
            <person name="Singh N.D."/>
            <person name="Abad J.P."/>
            <person name="Abt D.N."/>
            <person name="Adryan B."/>
            <person name="Aguade M."/>
            <person name="Akashi H."/>
            <person name="Anderson W.W."/>
            <person name="Aquadro C.F."/>
            <person name="Ardell D.H."/>
            <person name="Arguello R."/>
            <person name="Artieri C.G."/>
            <person name="Barbash D.A."/>
            <person name="Barker D."/>
            <person name="Barsanti P."/>
            <person name="Batterham P."/>
            <person name="Batzoglou S."/>
            <person name="Begun D."/>
            <person name="Bhutkar A."/>
            <person name="Blanco E."/>
            <person name="Bosak S.A."/>
            <person name="Bradley R.K."/>
            <person name="Brand A.D."/>
            <person name="Brent M.R."/>
            <person name="Brooks A.N."/>
            <person name="Brown R.H."/>
            <person name="Butlin R.K."/>
            <person name="Caggese C."/>
            <person name="Calvi B.R."/>
            <person name="Bernardo de Carvalho A."/>
            <person name="Caspi A."/>
            <person name="Castrezana S."/>
            <person name="Celniker S.E."/>
            <person name="Chang J.L."/>
            <person name="Chapple C."/>
            <person name="Chatterji S."/>
            <person name="Chinwalla A."/>
            <person name="Civetta A."/>
            <person name="Clifton S.W."/>
            <person name="Comeron J.M."/>
            <person name="Costello J.C."/>
            <person name="Coyne J.A."/>
            <person name="Daub J."/>
            <person name="David R.G."/>
            <person name="Delcher A.L."/>
            <person name="Delehaunty K."/>
            <person name="Do C.B."/>
            <person name="Ebling H."/>
            <person name="Edwards K."/>
            <person name="Eickbush T."/>
            <person name="Evans J.D."/>
            <person name="Filipski A."/>
            <person name="Findeiss S."/>
            <person name="Freyhult E."/>
            <person name="Fulton L."/>
            <person name="Fulton R."/>
            <person name="Garcia A.C."/>
            <person name="Gardiner A."/>
            <person name="Garfield D.A."/>
            <person name="Garvin B.E."/>
            <person name="Gibson G."/>
            <person name="Gilbert D."/>
            <person name="Gnerre S."/>
            <person name="Godfrey J."/>
            <person name="Good R."/>
            <person name="Gotea V."/>
            <person name="Gravely B."/>
            <person name="Greenberg A.J."/>
            <person name="Griffiths-Jones S."/>
            <person name="Gross S."/>
            <person name="Guigo R."/>
            <person name="Gustafson E.A."/>
            <person name="Haerty W."/>
            <person name="Hahn M.W."/>
            <person name="Halligan D.L."/>
            <person name="Halpern A.L."/>
            <person name="Halter G.M."/>
            <person name="Han M.V."/>
            <person name="Heger A."/>
            <person name="Hillier L."/>
            <person name="Hinrichs A.S."/>
            <person name="Holmes I."/>
            <person name="Hoskins R.A."/>
            <person name="Hubisz M.J."/>
            <person name="Hultmark D."/>
            <person name="Huntley M.A."/>
            <person name="Jaffe D.B."/>
            <person name="Jagadeeshan S."/>
            <person name="Jeck W.R."/>
            <person name="Johnson J."/>
            <person name="Jones C.D."/>
            <person name="Jordan W.C."/>
            <person name="Karpen G.H."/>
            <person name="Kataoka E."/>
            <person name="Keightley P.D."/>
            <person name="Kheradpour P."/>
            <person name="Kirkness E.F."/>
            <person name="Koerich L.B."/>
            <person name="Kristiansen K."/>
            <person name="Kudrna D."/>
            <person name="Kulathinal R.J."/>
            <person name="Kumar S."/>
            <person name="Kwok R."/>
            <person name="Lander E."/>
            <person name="Langley C.H."/>
            <person name="Lapoint R."/>
            <person name="Lazzaro B.P."/>
            <person name="Lee S.J."/>
            <person name="Levesque L."/>
            <person name="Li R."/>
            <person name="Lin C.F."/>
            <person name="Lin M.F."/>
            <person name="Lindblad-Toh K."/>
            <person name="Llopart A."/>
            <person name="Long M."/>
            <person name="Low L."/>
            <person name="Lozovsky E."/>
            <person name="Lu J."/>
            <person name="Luo M."/>
            <person name="Machado C.A."/>
            <person name="Makalowski W."/>
            <person name="Marzo M."/>
            <person name="Matsuda M."/>
            <person name="Matzkin L."/>
            <person name="McAllister B."/>
            <person name="McBride C.S."/>
            <person name="McKernan B."/>
            <person name="McKernan K."/>
            <person name="Mendez-Lago M."/>
            <person name="Minx P."/>
            <person name="Mollenhauer M.U."/>
            <person name="Montooth K."/>
            <person name="Mount S.M."/>
            <person name="Mu X."/>
            <person name="Myers E."/>
            <person name="Negre B."/>
            <person name="Newfeld S."/>
            <person name="Nielsen R."/>
            <person name="Noor M.A."/>
            <person name="O'Grady P."/>
            <person name="Pachter L."/>
            <person name="Papaceit M."/>
            <person name="Parisi M.J."/>
            <person name="Parisi M."/>
            <person name="Parts L."/>
            <person name="Pedersen J.S."/>
            <person name="Pesole G."/>
            <person name="Phillippy A.M."/>
            <person name="Ponting C.P."/>
            <person name="Pop M."/>
            <person name="Porcelli D."/>
            <person name="Powell J.R."/>
            <person name="Prohaska S."/>
            <person name="Pruitt K."/>
            <person name="Puig M."/>
            <person name="Quesneville H."/>
            <person name="Ram K.R."/>
            <person name="Rand D."/>
            <person name="Rasmussen M.D."/>
            <person name="Reed L.K."/>
            <person name="Reenan R."/>
            <person name="Reily A."/>
            <person name="Remington K.A."/>
            <person name="Rieger T.T."/>
            <person name="Ritchie M.G."/>
            <person name="Robin C."/>
            <person name="Rogers Y.H."/>
            <person name="Rohde C."/>
            <person name="Rozas J."/>
            <person name="Rubenfield M.J."/>
            <person name="Ruiz A."/>
            <person name="Russo S."/>
            <person name="Salzberg S.L."/>
            <person name="Sanchez-Gracia A."/>
            <person name="Saranga D.J."/>
            <person name="Sato H."/>
            <person name="Schaeffer S.W."/>
            <person name="Schatz M.C."/>
            <person name="Schlenke T."/>
            <person name="Schwartz R."/>
            <person name="Segarra C."/>
            <person name="Singh R.S."/>
            <person name="Sirot L."/>
            <person name="Sirota M."/>
            <person name="Sisneros N.B."/>
            <person name="Smith C.D."/>
            <person name="Smith T.F."/>
            <person name="Spieth J."/>
            <person name="Stage D.E."/>
            <person name="Stark A."/>
            <person name="Stephan W."/>
            <person name="Strausberg R.L."/>
            <person name="Strempel S."/>
            <person name="Sturgill D."/>
            <person name="Sutton G."/>
            <person name="Sutton G.G."/>
            <person name="Tao W."/>
            <person name="Teichmann S."/>
            <person name="Tobari Y.N."/>
            <person name="Tomimura Y."/>
            <person name="Tsolas J.M."/>
            <person name="Valente V.L."/>
            <person name="Venter E."/>
            <person name="Venter J.C."/>
            <person name="Vicario S."/>
            <person name="Vieira F.G."/>
            <person name="Vilella A.J."/>
            <person name="Villasante A."/>
            <person name="Walenz B."/>
            <person name="Wang J."/>
            <person name="Wasserman M."/>
            <person name="Watts T."/>
            <person name="Wilson D."/>
            <person name="Wilson R.K."/>
            <person name="Wing R.A."/>
            <person name="Wolfner M.F."/>
            <person name="Wong A."/>
            <person name="Wong G.K."/>
            <person name="Wu C.I."/>
            <person name="Wu G."/>
            <person name="Yamamoto D."/>
            <person name="Yang H.P."/>
            <person name="Yang S.P."/>
            <person name="Yorke J.A."/>
            <person name="Yoshida K."/>
            <person name="Zdobnov E."/>
            <person name="Zhang P."/>
            <person name="Zhang Y."/>
            <person name="Zimin A.V."/>
            <person name="Baldwin J."/>
            <person name="Abdouelleil A."/>
            <person name="Abdulkadir J."/>
            <person name="Abebe A."/>
            <person name="Abera B."/>
            <person name="Abreu J."/>
            <person name="Acer S.C."/>
            <person name="Aftuck L."/>
            <person name="Alexander A."/>
            <person name="An P."/>
            <person name="Anderson E."/>
            <person name="Anderson S."/>
            <person name="Arachi H."/>
            <person name="Azer M."/>
            <person name="Bachantsang P."/>
            <person name="Barry A."/>
            <person name="Bayul T."/>
            <person name="Berlin A."/>
            <person name="Bessette D."/>
            <person name="Bloom T."/>
            <person name="Blye J."/>
            <person name="Boguslavskiy L."/>
            <person name="Bonnet C."/>
            <person name="Boukhgalter B."/>
            <person name="Bourzgui I."/>
            <person name="Brown A."/>
            <person name="Cahill P."/>
            <person name="Channer S."/>
            <person name="Cheshatsang Y."/>
            <person name="Chuda L."/>
            <person name="Citroen M."/>
            <person name="Collymore A."/>
            <person name="Cooke P."/>
            <person name="Costello M."/>
            <person name="D'Aco K."/>
            <person name="Daza R."/>
            <person name="De Haan G."/>
            <person name="DeGray S."/>
            <person name="DeMaso C."/>
            <person name="Dhargay N."/>
            <person name="Dooley K."/>
            <person name="Dooley E."/>
            <person name="Doricent M."/>
            <person name="Dorje P."/>
            <person name="Dorjee K."/>
            <person name="Dupes A."/>
            <person name="Elong R."/>
            <person name="Falk J."/>
            <person name="Farina A."/>
            <person name="Faro S."/>
            <person name="Ferguson D."/>
            <person name="Fisher S."/>
            <person name="Foley C.D."/>
            <person name="Franke A."/>
            <person name="Friedrich D."/>
            <person name="Gadbois L."/>
            <person name="Gearin G."/>
            <person name="Gearin C.R."/>
            <person name="Giannoukos G."/>
            <person name="Goode T."/>
            <person name="Graham J."/>
            <person name="Grandbois E."/>
            <person name="Grewal S."/>
            <person name="Gyaltsen K."/>
            <person name="Hafez N."/>
            <person name="Hagos B."/>
            <person name="Hall J."/>
            <person name="Henson C."/>
            <person name="Hollinger A."/>
            <person name="Honan T."/>
            <person name="Huard M.D."/>
            <person name="Hughes L."/>
            <person name="Hurhula B."/>
            <person name="Husby M.E."/>
            <person name="Kamat A."/>
            <person name="Kanga B."/>
            <person name="Kashin S."/>
            <person name="Khazanovich D."/>
            <person name="Kisner P."/>
            <person name="Lance K."/>
            <person name="Lara M."/>
            <person name="Lee W."/>
            <person name="Lennon N."/>
            <person name="Letendre F."/>
            <person name="LeVine R."/>
            <person name="Lipovsky A."/>
            <person name="Liu X."/>
            <person name="Liu J."/>
            <person name="Liu S."/>
            <person name="Lokyitsang T."/>
            <person name="Lokyitsang Y."/>
            <person name="Lubonja R."/>
            <person name="Lui A."/>
            <person name="MacDonald P."/>
            <person name="Magnisalis V."/>
            <person name="Maru K."/>
            <person name="Matthews C."/>
            <person name="McCusker W."/>
            <person name="McDonough S."/>
            <person name="Mehta T."/>
            <person name="Meldrim J."/>
            <person name="Meneus L."/>
            <person name="Mihai O."/>
            <person name="Mihalev A."/>
            <person name="Mihova T."/>
            <person name="Mittelman R."/>
            <person name="Mlenga V."/>
            <person name="Montmayeur A."/>
            <person name="Mulrain L."/>
            <person name="Navidi A."/>
            <person name="Naylor J."/>
            <person name="Negash T."/>
            <person name="Nguyen T."/>
            <person name="Nguyen N."/>
            <person name="Nicol R."/>
            <person name="Norbu C."/>
            <person name="Norbu N."/>
            <person name="Novod N."/>
            <person name="O'Neill B."/>
            <person name="Osman S."/>
            <person name="Markiewicz E."/>
            <person name="Oyono O.L."/>
            <person name="Patti C."/>
            <person name="Phunkhang P."/>
            <person name="Pierre F."/>
            <person name="Priest M."/>
            <person name="Raghuraman S."/>
            <person name="Rege F."/>
            <person name="Reyes R."/>
            <person name="Rise C."/>
            <person name="Rogov P."/>
            <person name="Ross K."/>
            <person name="Ryan E."/>
            <person name="Settipalli S."/>
            <person name="Shea T."/>
            <person name="Sherpa N."/>
            <person name="Shi L."/>
            <person name="Shih D."/>
            <person name="Sparrow T."/>
            <person name="Spaulding J."/>
            <person name="Stalker J."/>
            <person name="Stange-Thomann N."/>
            <person name="Stavropoulos S."/>
            <person name="Stone C."/>
            <person name="Strader C."/>
            <person name="Tesfaye S."/>
            <person name="Thomson T."/>
            <person name="Thoulutsang Y."/>
            <person name="Thoulutsang D."/>
            <person name="Topham K."/>
            <person name="Topping I."/>
            <person name="Tsamla T."/>
            <person name="Vassiliev H."/>
            <person name="Vo A."/>
            <person name="Wangchuk T."/>
            <person name="Wangdi T."/>
            <person name="Weiand M."/>
            <person name="Wilkinson J."/>
            <person name="Wilson A."/>
            <person name="Yadav S."/>
            <person name="Young G."/>
            <person name="Yu Q."/>
            <person name="Zembek L."/>
            <person name="Zhong D."/>
            <person name="Zimmer A."/>
            <person name="Zwirko Z."/>
            <person name="Jaffe D.B."/>
            <person name="Alvarez P."/>
            <person name="Brockman W."/>
            <person name="Butler J."/>
            <person name="Chin C."/>
            <person name="Gnerre S."/>
            <person name="Grabherr M."/>
            <person name="Kleber M."/>
            <person name="Mauceli E."/>
            <person name="MacCallum I."/>
        </authorList>
    </citation>
    <scope>NUCLEOTIDE SEQUENCE [LARGE SCALE GENOMIC DNA]</scope>
    <source>
        <strain evidence="3">Tucson 14030-0811.24</strain>
    </source>
</reference>
<dbReference type="PANTHER" id="PTHR21223:SF2">
    <property type="entry name" value="CBY1-INTERACTING BAR DOMAIN-CONTAINING PROTEIN HOMOLOG"/>
    <property type="match status" value="1"/>
</dbReference>
<evidence type="ECO:0000313" key="2">
    <source>
        <dbReference type="EMBL" id="EDW76504.1"/>
    </source>
</evidence>
<accession>B4MVF9</accession>
<evidence type="ECO:0008006" key="4">
    <source>
        <dbReference type="Google" id="ProtNLM"/>
    </source>
</evidence>
<dbReference type="GO" id="GO:0035869">
    <property type="term" value="C:ciliary transition zone"/>
    <property type="evidence" value="ECO:0007669"/>
    <property type="project" value="EnsemblMetazoa"/>
</dbReference>
<name>B4MVF9_DROWI</name>
<dbReference type="STRING" id="7260.B4MVF9"/>
<gene>
    <name evidence="2" type="primary">Dwil\GK15496</name>
    <name evidence="2" type="ORF">Dwil_GK15496</name>
</gene>
<dbReference type="InterPro" id="IPR009602">
    <property type="entry name" value="CBAR/FAM92"/>
</dbReference>
<dbReference type="SMR" id="B4MVF9"/>
<organism evidence="2 3">
    <name type="scientific">Drosophila willistoni</name>
    <name type="common">Fruit fly</name>
    <dbReference type="NCBI Taxonomy" id="7260"/>
    <lineage>
        <taxon>Eukaryota</taxon>
        <taxon>Metazoa</taxon>
        <taxon>Ecdysozoa</taxon>
        <taxon>Arthropoda</taxon>
        <taxon>Hexapoda</taxon>
        <taxon>Insecta</taxon>
        <taxon>Pterygota</taxon>
        <taxon>Neoptera</taxon>
        <taxon>Endopterygota</taxon>
        <taxon>Diptera</taxon>
        <taxon>Brachycera</taxon>
        <taxon>Muscomorpha</taxon>
        <taxon>Ephydroidea</taxon>
        <taxon>Drosophilidae</taxon>
        <taxon>Drosophila</taxon>
        <taxon>Sophophora</taxon>
    </lineage>
</organism>
<feature type="region of interest" description="Disordered" evidence="1">
    <location>
        <begin position="262"/>
        <end position="359"/>
    </location>
</feature>
<keyword evidence="3" id="KW-1185">Reference proteome</keyword>
<proteinExistence type="predicted"/>
<dbReference type="InParanoid" id="B4MVF9"/>
<dbReference type="OrthoDB" id="60621at2759"/>
<evidence type="ECO:0000313" key="3">
    <source>
        <dbReference type="Proteomes" id="UP000007798"/>
    </source>
</evidence>
<dbReference type="AlphaFoldDB" id="B4MVF9"/>
<dbReference type="OMA" id="EYEKWNP"/>
<dbReference type="Pfam" id="PF06730">
    <property type="entry name" value="FAM92"/>
    <property type="match status" value="1"/>
</dbReference>
<dbReference type="Gene3D" id="1.20.1270.60">
    <property type="entry name" value="Arfaptin homology (AH) domain/BAR domain"/>
    <property type="match status" value="1"/>
</dbReference>